<accession>A0A9D9NBA0</accession>
<proteinExistence type="predicted"/>
<reference evidence="1" key="2">
    <citation type="journal article" date="2021" name="PeerJ">
        <title>Extensive microbial diversity within the chicken gut microbiome revealed by metagenomics and culture.</title>
        <authorList>
            <person name="Gilroy R."/>
            <person name="Ravi A."/>
            <person name="Getino M."/>
            <person name="Pursley I."/>
            <person name="Horton D.L."/>
            <person name="Alikhan N.F."/>
            <person name="Baker D."/>
            <person name="Gharbi K."/>
            <person name="Hall N."/>
            <person name="Watson M."/>
            <person name="Adriaenssens E.M."/>
            <person name="Foster-Nyarko E."/>
            <person name="Jarju S."/>
            <person name="Secka A."/>
            <person name="Antonio M."/>
            <person name="Oren A."/>
            <person name="Chaudhuri R.R."/>
            <person name="La Ragione R."/>
            <person name="Hildebrand F."/>
            <person name="Pallen M.J."/>
        </authorList>
    </citation>
    <scope>NUCLEOTIDE SEQUENCE</scope>
    <source>
        <strain evidence="1">B1-15692</strain>
    </source>
</reference>
<dbReference type="AlphaFoldDB" id="A0A9D9NBA0"/>
<evidence type="ECO:0000313" key="1">
    <source>
        <dbReference type="EMBL" id="MBO8466865.1"/>
    </source>
</evidence>
<protein>
    <submittedName>
        <fullName evidence="1">Uncharacterized protein</fullName>
    </submittedName>
</protein>
<reference evidence="1" key="1">
    <citation type="submission" date="2020-10" db="EMBL/GenBank/DDBJ databases">
        <authorList>
            <person name="Gilroy R."/>
        </authorList>
    </citation>
    <scope>NUCLEOTIDE SEQUENCE</scope>
    <source>
        <strain evidence="1">B1-15692</strain>
    </source>
</reference>
<dbReference type="EMBL" id="JADIMH010000019">
    <property type="protein sequence ID" value="MBO8466865.1"/>
    <property type="molecule type" value="Genomic_DNA"/>
</dbReference>
<gene>
    <name evidence="1" type="ORF">IAB99_03785</name>
</gene>
<dbReference type="Proteomes" id="UP000823660">
    <property type="component" value="Unassembled WGS sequence"/>
</dbReference>
<sequence length="283" mass="31674">MMLIFSQCSKLGNESDFGKEELSLPQSVEQLGKAVAKDLHSTVVNLHRMGVDYSDADASEAFYGRFMTDYLAASPNAAKTKGHVDFAEMTSPEVFVQGLKNLTEIQLKYIDKIIAKTSEPDSYADMRCALKDLSIEIQQSVPDIQQERLLNIISVLYYSSIELQYLEEQGLMPRTPRSVLNSIKTRSEWISDSCRKFLAATWAIAVGEPTPTGEIVASVITVYVGAMLLYEVIVCKKSYSTNRAECQERYEDCYSPIPDGCSQCLQYCLTQGTWPPYSTHKCS</sequence>
<organism evidence="1 2">
    <name type="scientific">Candidatus Cryptobacteroides faecipullorum</name>
    <dbReference type="NCBI Taxonomy" id="2840764"/>
    <lineage>
        <taxon>Bacteria</taxon>
        <taxon>Pseudomonadati</taxon>
        <taxon>Bacteroidota</taxon>
        <taxon>Bacteroidia</taxon>
        <taxon>Bacteroidales</taxon>
        <taxon>Candidatus Cryptobacteroides</taxon>
    </lineage>
</organism>
<comment type="caution">
    <text evidence="1">The sequence shown here is derived from an EMBL/GenBank/DDBJ whole genome shotgun (WGS) entry which is preliminary data.</text>
</comment>
<evidence type="ECO:0000313" key="2">
    <source>
        <dbReference type="Proteomes" id="UP000823660"/>
    </source>
</evidence>
<name>A0A9D9NBA0_9BACT</name>